<dbReference type="NCBIfam" id="TIGR02095">
    <property type="entry name" value="glgA"/>
    <property type="match status" value="1"/>
</dbReference>
<reference evidence="9" key="1">
    <citation type="submission" date="2017-09" db="EMBL/GenBank/DDBJ databases">
        <title>Depth-based differentiation of microbial function through sediment-hosted aquifers and enrichment of novel symbionts in the deep terrestrial subsurface.</title>
        <authorList>
            <person name="Probst A.J."/>
            <person name="Ladd B."/>
            <person name="Jarett J.K."/>
            <person name="Geller-Mcgrath D.E."/>
            <person name="Sieber C.M.K."/>
            <person name="Emerson J.B."/>
            <person name="Anantharaman K."/>
            <person name="Thomas B.C."/>
            <person name="Malmstrom R."/>
            <person name="Stieglmeier M."/>
            <person name="Klingl A."/>
            <person name="Woyke T."/>
            <person name="Ryan C.M."/>
            <person name="Banfield J.F."/>
        </authorList>
    </citation>
    <scope>NUCLEOTIDE SEQUENCE [LARGE SCALE GENOMIC DNA]</scope>
</reference>
<dbReference type="PANTHER" id="PTHR45825:SF11">
    <property type="entry name" value="ALPHA AMYLASE DOMAIN-CONTAINING PROTEIN"/>
    <property type="match status" value="1"/>
</dbReference>
<dbReference type="AlphaFoldDB" id="A0A2M6ZGW1"/>
<evidence type="ECO:0000256" key="3">
    <source>
        <dbReference type="ARBA" id="ARBA00012588"/>
    </source>
</evidence>
<dbReference type="EMBL" id="PEWN01000053">
    <property type="protein sequence ID" value="PIU51630.1"/>
    <property type="molecule type" value="Genomic_DNA"/>
</dbReference>
<evidence type="ECO:0000259" key="7">
    <source>
        <dbReference type="Pfam" id="PF08323"/>
    </source>
</evidence>
<evidence type="ECO:0000256" key="4">
    <source>
        <dbReference type="ARBA" id="ARBA00022676"/>
    </source>
</evidence>
<gene>
    <name evidence="8" type="ORF">COS91_03405</name>
</gene>
<evidence type="ECO:0000256" key="1">
    <source>
        <dbReference type="ARBA" id="ARBA00001478"/>
    </source>
</evidence>
<dbReference type="EC" id="2.4.1.21" evidence="3"/>
<dbReference type="Pfam" id="PF08323">
    <property type="entry name" value="Glyco_transf_5"/>
    <property type="match status" value="1"/>
</dbReference>
<dbReference type="CDD" id="cd03791">
    <property type="entry name" value="GT5_Glycogen_synthase_DULL1-like"/>
    <property type="match status" value="1"/>
</dbReference>
<protein>
    <recommendedName>
        <fullName evidence="3">starch synthase</fullName>
        <ecNumber evidence="3">2.4.1.21</ecNumber>
    </recommendedName>
</protein>
<organism evidence="8 9">
    <name type="scientific">Candidatus Desantisbacteria bacterium CG07_land_8_20_14_0_80_39_15</name>
    <dbReference type="NCBI Taxonomy" id="1974549"/>
    <lineage>
        <taxon>Bacteria</taxon>
        <taxon>Candidatus Desantisiibacteriota</taxon>
    </lineage>
</organism>
<comment type="catalytic activity">
    <reaction evidence="1">
        <text>[(1-&gt;4)-alpha-D-glucosyl](n) + ADP-alpha-D-glucose = [(1-&gt;4)-alpha-D-glucosyl](n+1) + ADP + H(+)</text>
        <dbReference type="Rhea" id="RHEA:18189"/>
        <dbReference type="Rhea" id="RHEA-COMP:9584"/>
        <dbReference type="Rhea" id="RHEA-COMP:9587"/>
        <dbReference type="ChEBI" id="CHEBI:15378"/>
        <dbReference type="ChEBI" id="CHEBI:15444"/>
        <dbReference type="ChEBI" id="CHEBI:57498"/>
        <dbReference type="ChEBI" id="CHEBI:456216"/>
        <dbReference type="EC" id="2.4.1.21"/>
    </reaction>
</comment>
<dbReference type="GO" id="GO:0004373">
    <property type="term" value="F:alpha-1,4-glucan glucosyltransferase (UDP-glucose donor) activity"/>
    <property type="evidence" value="ECO:0007669"/>
    <property type="project" value="InterPro"/>
</dbReference>
<proteinExistence type="inferred from homology"/>
<evidence type="ECO:0000313" key="8">
    <source>
        <dbReference type="EMBL" id="PIU51630.1"/>
    </source>
</evidence>
<name>A0A2M6ZGW1_9BACT</name>
<dbReference type="InterPro" id="IPR013534">
    <property type="entry name" value="Starch_synth_cat_dom"/>
</dbReference>
<dbReference type="PANTHER" id="PTHR45825">
    <property type="entry name" value="GRANULE-BOUND STARCH SYNTHASE 1, CHLOROPLASTIC/AMYLOPLASTIC"/>
    <property type="match status" value="1"/>
</dbReference>
<feature type="domain" description="Starch synthase catalytic" evidence="7">
    <location>
        <begin position="2"/>
        <end position="246"/>
    </location>
</feature>
<dbReference type="GO" id="GO:0005978">
    <property type="term" value="P:glycogen biosynthetic process"/>
    <property type="evidence" value="ECO:0007669"/>
    <property type="project" value="UniProtKB-KW"/>
</dbReference>
<evidence type="ECO:0000256" key="2">
    <source>
        <dbReference type="ARBA" id="ARBA00010281"/>
    </source>
</evidence>
<comment type="caution">
    <text evidence="8">The sequence shown here is derived from an EMBL/GenBank/DDBJ whole genome shotgun (WGS) entry which is preliminary data.</text>
</comment>
<keyword evidence="4" id="KW-0328">Glycosyltransferase</keyword>
<dbReference type="Proteomes" id="UP000229227">
    <property type="component" value="Unassembled WGS sequence"/>
</dbReference>
<sequence>MKVLIVASEVVPFAKTGGLADVAGALPKALESMGVEARIMMPRYKIIDEEKFGLKPSSRLSPLFFDVPCAGKKERAILKSSSTGKNIPVYFIENKKYFNRDGLYGDTKGDYPDNGERFSFFCRAVLEGLKAVFFKPDVIHCNDWQTGLIPVYIKTLYRDDPDIRNIKTLYTIHNLAYQGLFNPEIMDFAGLDRALFNYHQLEFYGKVNFAKGGLVFSDALNTVSEKYAKEIQTPEFGCGLDGALRERTKDLYGIINGIDYEEWNPSTDKYIAEKYDSETLEGKNINKQKLQGAFGLPKLDVPLIGFIGRLADQKGLDILASAFPELVKQDLQFVLL</sequence>
<feature type="non-terminal residue" evidence="8">
    <location>
        <position position="336"/>
    </location>
</feature>
<accession>A0A2M6ZGW1</accession>
<comment type="similarity">
    <text evidence="2">Belongs to the glycosyltransferase 1 family. Bacterial/plant glycogen synthase subfamily.</text>
</comment>
<keyword evidence="5" id="KW-0808">Transferase</keyword>
<dbReference type="InterPro" id="IPR011835">
    <property type="entry name" value="GS/SS"/>
</dbReference>
<evidence type="ECO:0000313" key="9">
    <source>
        <dbReference type="Proteomes" id="UP000229227"/>
    </source>
</evidence>
<dbReference type="Gene3D" id="3.40.50.2000">
    <property type="entry name" value="Glycogen Phosphorylase B"/>
    <property type="match status" value="2"/>
</dbReference>
<evidence type="ECO:0000256" key="5">
    <source>
        <dbReference type="ARBA" id="ARBA00022679"/>
    </source>
</evidence>
<dbReference type="GO" id="GO:0009011">
    <property type="term" value="F:alpha-1,4-glucan glucosyltransferase (ADP-glucose donor) activity"/>
    <property type="evidence" value="ECO:0007669"/>
    <property type="project" value="UniProtKB-EC"/>
</dbReference>
<dbReference type="SUPFAM" id="SSF53756">
    <property type="entry name" value="UDP-Glycosyltransferase/glycogen phosphorylase"/>
    <property type="match status" value="1"/>
</dbReference>
<evidence type="ECO:0000256" key="6">
    <source>
        <dbReference type="ARBA" id="ARBA00023056"/>
    </source>
</evidence>
<keyword evidence="6" id="KW-0320">Glycogen biosynthesis</keyword>